<sequence length="329" mass="36710">MKKKEILKQEFVPEEALSPDCHVDAADFEWVGQDSEKMQSITRPSISFWKDAFSRIKKDKVAITFLAILAVMVVLAIIIPAVYPYKFDMTDDLHKHVGMFFSGDGHFHLFGTDYLGRDMFARIWRGARISLFIAFAAVIINVIIGVIYGGIAGYFGGMVDNILMRIAEIINGIPYLLIVILLMVIMTGGVFTIIVAYSLVGWVGTARLVRGEVMRLKEQEFVVSAKSMGASSARIIRKHLIPNILSIIIVNLTLAIPNAIFTEAFLSFLGLGVPLPEASWGTLANDGIQYFQQYPIELIIPAIFISITMLSFNLLGDKLRDAFDPKLRR</sequence>
<dbReference type="PANTHER" id="PTHR43386">
    <property type="entry name" value="OLIGOPEPTIDE TRANSPORT SYSTEM PERMEASE PROTEIN APPC"/>
    <property type="match status" value="1"/>
</dbReference>
<evidence type="ECO:0000256" key="4">
    <source>
        <dbReference type="ARBA" id="ARBA00022692"/>
    </source>
</evidence>
<comment type="similarity">
    <text evidence="7">Belongs to the binding-protein-dependent transport system permease family.</text>
</comment>
<gene>
    <name evidence="9" type="ORF">B5E75_05250</name>
</gene>
<evidence type="ECO:0000256" key="5">
    <source>
        <dbReference type="ARBA" id="ARBA00022989"/>
    </source>
</evidence>
<dbReference type="InterPro" id="IPR025966">
    <property type="entry name" value="OppC_N"/>
</dbReference>
<comment type="caution">
    <text evidence="9">The sequence shown here is derived from an EMBL/GenBank/DDBJ whole genome shotgun (WGS) entry which is preliminary data.</text>
</comment>
<feature type="transmembrane region" description="Helical" evidence="7">
    <location>
        <begin position="298"/>
        <end position="316"/>
    </location>
</feature>
<dbReference type="PROSITE" id="PS50928">
    <property type="entry name" value="ABC_TM1"/>
    <property type="match status" value="1"/>
</dbReference>
<feature type="transmembrane region" description="Helical" evidence="7">
    <location>
        <begin position="97"/>
        <end position="116"/>
    </location>
</feature>
<evidence type="ECO:0000256" key="7">
    <source>
        <dbReference type="RuleBase" id="RU363032"/>
    </source>
</evidence>
<accession>A0A1Y4T110</accession>
<keyword evidence="5 7" id="KW-1133">Transmembrane helix</keyword>
<dbReference type="GO" id="GO:0055085">
    <property type="term" value="P:transmembrane transport"/>
    <property type="evidence" value="ECO:0007669"/>
    <property type="project" value="InterPro"/>
</dbReference>
<protein>
    <submittedName>
        <fullName evidence="9">Diguanylate cyclase</fullName>
    </submittedName>
</protein>
<dbReference type="GO" id="GO:0005886">
    <property type="term" value="C:plasma membrane"/>
    <property type="evidence" value="ECO:0007669"/>
    <property type="project" value="UniProtKB-SubCell"/>
</dbReference>
<evidence type="ECO:0000256" key="6">
    <source>
        <dbReference type="ARBA" id="ARBA00023136"/>
    </source>
</evidence>
<dbReference type="AlphaFoldDB" id="A0A1Y4T110"/>
<keyword evidence="6 7" id="KW-0472">Membrane</keyword>
<evidence type="ECO:0000256" key="2">
    <source>
        <dbReference type="ARBA" id="ARBA00022448"/>
    </source>
</evidence>
<feature type="transmembrane region" description="Helical" evidence="7">
    <location>
        <begin position="61"/>
        <end position="85"/>
    </location>
</feature>
<feature type="domain" description="ABC transmembrane type-1" evidence="8">
    <location>
        <begin position="127"/>
        <end position="316"/>
    </location>
</feature>
<evidence type="ECO:0000313" key="10">
    <source>
        <dbReference type="Proteomes" id="UP000195305"/>
    </source>
</evidence>
<feature type="transmembrane region" description="Helical" evidence="7">
    <location>
        <begin position="240"/>
        <end position="261"/>
    </location>
</feature>
<dbReference type="InterPro" id="IPR000515">
    <property type="entry name" value="MetI-like"/>
</dbReference>
<evidence type="ECO:0000256" key="3">
    <source>
        <dbReference type="ARBA" id="ARBA00022475"/>
    </source>
</evidence>
<evidence type="ECO:0000313" key="9">
    <source>
        <dbReference type="EMBL" id="OUQ34882.1"/>
    </source>
</evidence>
<dbReference type="Gene3D" id="1.10.3720.10">
    <property type="entry name" value="MetI-like"/>
    <property type="match status" value="1"/>
</dbReference>
<dbReference type="Pfam" id="PF12911">
    <property type="entry name" value="OppC_N"/>
    <property type="match status" value="1"/>
</dbReference>
<dbReference type="InterPro" id="IPR050366">
    <property type="entry name" value="BP-dependent_transpt_permease"/>
</dbReference>
<comment type="subcellular location">
    <subcellularLocation>
        <location evidence="1 7">Cell membrane</location>
        <topology evidence="1 7">Multi-pass membrane protein</topology>
    </subcellularLocation>
</comment>
<dbReference type="Pfam" id="PF00528">
    <property type="entry name" value="BPD_transp_1"/>
    <property type="match status" value="1"/>
</dbReference>
<dbReference type="PANTHER" id="PTHR43386:SF22">
    <property type="entry name" value="OLIGOPEPTIDE TRANSPORT SYSTEM PERMEASE PROTEIN OPPC"/>
    <property type="match status" value="1"/>
</dbReference>
<keyword evidence="10" id="KW-1185">Reference proteome</keyword>
<reference evidence="9 10" key="1">
    <citation type="journal article" date="2018" name="BMC Genomics">
        <title>Whole genome sequencing and function prediction of 133 gut anaerobes isolated from chicken caecum in pure cultures.</title>
        <authorList>
            <person name="Medvecky M."/>
            <person name="Cejkova D."/>
            <person name="Polansky O."/>
            <person name="Karasova D."/>
            <person name="Kubasova T."/>
            <person name="Cizek A."/>
            <person name="Rychlik I."/>
        </authorList>
    </citation>
    <scope>NUCLEOTIDE SEQUENCE [LARGE SCALE GENOMIC DNA]</scope>
    <source>
        <strain evidence="9 10">An13</strain>
    </source>
</reference>
<proteinExistence type="inferred from homology"/>
<feature type="transmembrane region" description="Helical" evidence="7">
    <location>
        <begin position="175"/>
        <end position="200"/>
    </location>
</feature>
<dbReference type="OrthoDB" id="9797852at2"/>
<evidence type="ECO:0000256" key="1">
    <source>
        <dbReference type="ARBA" id="ARBA00004651"/>
    </source>
</evidence>
<dbReference type="SUPFAM" id="SSF161098">
    <property type="entry name" value="MetI-like"/>
    <property type="match status" value="1"/>
</dbReference>
<name>A0A1Y4T110_9FIRM</name>
<dbReference type="InterPro" id="IPR035906">
    <property type="entry name" value="MetI-like_sf"/>
</dbReference>
<feature type="transmembrane region" description="Helical" evidence="7">
    <location>
        <begin position="128"/>
        <end position="155"/>
    </location>
</feature>
<keyword evidence="4 7" id="KW-0812">Transmembrane</keyword>
<dbReference type="Proteomes" id="UP000195305">
    <property type="component" value="Unassembled WGS sequence"/>
</dbReference>
<dbReference type="EMBL" id="NFLJ01000012">
    <property type="protein sequence ID" value="OUQ34882.1"/>
    <property type="molecule type" value="Genomic_DNA"/>
</dbReference>
<dbReference type="CDD" id="cd06261">
    <property type="entry name" value="TM_PBP2"/>
    <property type="match status" value="1"/>
</dbReference>
<keyword evidence="2 7" id="KW-0813">Transport</keyword>
<keyword evidence="3" id="KW-1003">Cell membrane</keyword>
<evidence type="ECO:0000259" key="8">
    <source>
        <dbReference type="PROSITE" id="PS50928"/>
    </source>
</evidence>
<dbReference type="RefSeq" id="WP_087357739.1">
    <property type="nucleotide sequence ID" value="NZ_NFLJ01000012.1"/>
</dbReference>
<organism evidence="9 10">
    <name type="scientific">Massilimicrobiota timonensis</name>
    <dbReference type="NCBI Taxonomy" id="1776392"/>
    <lineage>
        <taxon>Bacteria</taxon>
        <taxon>Bacillati</taxon>
        <taxon>Bacillota</taxon>
        <taxon>Erysipelotrichia</taxon>
        <taxon>Erysipelotrichales</taxon>
        <taxon>Erysipelotrichaceae</taxon>
        <taxon>Massilimicrobiota</taxon>
    </lineage>
</organism>